<feature type="domain" description="UvrD-like helicase ATP-binding" evidence="6">
    <location>
        <begin position="6"/>
        <end position="263"/>
    </location>
</feature>
<dbReference type="Pfam" id="PF13245">
    <property type="entry name" value="AAA_19"/>
    <property type="match status" value="1"/>
</dbReference>
<reference evidence="7" key="1">
    <citation type="submission" date="2022-08" db="EMBL/GenBank/DDBJ databases">
        <authorList>
            <person name="Kallberg Y."/>
            <person name="Tangrot J."/>
            <person name="Rosling A."/>
        </authorList>
    </citation>
    <scope>NUCLEOTIDE SEQUENCE</scope>
    <source>
        <strain evidence="7">Wild A</strain>
    </source>
</reference>
<dbReference type="EMBL" id="CAMKVN010001083">
    <property type="protein sequence ID" value="CAI2173580.1"/>
    <property type="molecule type" value="Genomic_DNA"/>
</dbReference>
<dbReference type="InterPro" id="IPR000212">
    <property type="entry name" value="DNA_helicase_UvrD/REP"/>
</dbReference>
<dbReference type="OrthoDB" id="2446873at2759"/>
<evidence type="ECO:0000256" key="5">
    <source>
        <dbReference type="PROSITE-ProRule" id="PRU00560"/>
    </source>
</evidence>
<organism evidence="7 8">
    <name type="scientific">Funneliformis geosporum</name>
    <dbReference type="NCBI Taxonomy" id="1117311"/>
    <lineage>
        <taxon>Eukaryota</taxon>
        <taxon>Fungi</taxon>
        <taxon>Fungi incertae sedis</taxon>
        <taxon>Mucoromycota</taxon>
        <taxon>Glomeromycotina</taxon>
        <taxon>Glomeromycetes</taxon>
        <taxon>Glomerales</taxon>
        <taxon>Glomeraceae</taxon>
        <taxon>Funneliformis</taxon>
    </lineage>
</organism>
<comment type="caution">
    <text evidence="7">The sequence shown here is derived from an EMBL/GenBank/DDBJ whole genome shotgun (WGS) entry which is preliminary data.</text>
</comment>
<dbReference type="PANTHER" id="PTHR11070:SF2">
    <property type="entry name" value="ATP-DEPENDENT DNA HELICASE SRS2"/>
    <property type="match status" value="1"/>
</dbReference>
<dbReference type="Gene3D" id="3.40.50.300">
    <property type="entry name" value="P-loop containing nucleotide triphosphate hydrolases"/>
    <property type="match status" value="1"/>
</dbReference>
<evidence type="ECO:0000313" key="7">
    <source>
        <dbReference type="EMBL" id="CAI2173580.1"/>
    </source>
</evidence>
<protein>
    <submittedName>
        <fullName evidence="7">11135_t:CDS:1</fullName>
    </submittedName>
</protein>
<keyword evidence="3 5" id="KW-0347">Helicase</keyword>
<keyword evidence="8" id="KW-1185">Reference proteome</keyword>
<dbReference type="AlphaFoldDB" id="A0A9W4WUR3"/>
<dbReference type="Proteomes" id="UP001153678">
    <property type="component" value="Unassembled WGS sequence"/>
</dbReference>
<evidence type="ECO:0000256" key="3">
    <source>
        <dbReference type="ARBA" id="ARBA00022806"/>
    </source>
</evidence>
<gene>
    <name evidence="7" type="ORF">FWILDA_LOCUS6156</name>
</gene>
<keyword evidence="2 5" id="KW-0378">Hydrolase</keyword>
<dbReference type="InterPro" id="IPR027417">
    <property type="entry name" value="P-loop_NTPase"/>
</dbReference>
<sequence length="368" mass="42715">MVEIKLTEEQKNCAEYPLDQKILVINADPGTGKTEVLKQRVLFIHQQNPQQKKLILVLAYGRNIAAEIRTKLKAHKLKVYSRLKKILPELAHHHTSNGINDLVIKKQFQEERKIQILVATQRVEQKQENVILTKNITPYYHYEINYVRFLSQVSSLLPANSQLLVKLEEDLITNANKLISQPEQKIWPEFDYILVDECQDLKAETLRLITKIFGSEDTSFTFVGDPKQNIYGFAGATEDIFTLLEQQFPQQTQSIIATSFRLSPEIAEYSNDFIKKFMTYRASIQTTKPRTGQQPQIFIVGQDPDYQLSPHEVIEIEQEVAMNTTIKRNDLVQNKIRQKKLHQHLEVVLQLINQLDKFSSKAILYRQN</sequence>
<dbReference type="GO" id="GO:0005524">
    <property type="term" value="F:ATP binding"/>
    <property type="evidence" value="ECO:0007669"/>
    <property type="project" value="UniProtKB-UniRule"/>
</dbReference>
<name>A0A9W4WUR3_9GLOM</name>
<dbReference type="GO" id="GO:0003677">
    <property type="term" value="F:DNA binding"/>
    <property type="evidence" value="ECO:0007669"/>
    <property type="project" value="InterPro"/>
</dbReference>
<dbReference type="GO" id="GO:0043138">
    <property type="term" value="F:3'-5' DNA helicase activity"/>
    <property type="evidence" value="ECO:0007669"/>
    <property type="project" value="TreeGrafter"/>
</dbReference>
<accession>A0A9W4WUR3</accession>
<dbReference type="PROSITE" id="PS51198">
    <property type="entry name" value="UVRD_HELICASE_ATP_BIND"/>
    <property type="match status" value="1"/>
</dbReference>
<dbReference type="SUPFAM" id="SSF52540">
    <property type="entry name" value="P-loop containing nucleoside triphosphate hydrolases"/>
    <property type="match status" value="1"/>
</dbReference>
<evidence type="ECO:0000313" key="8">
    <source>
        <dbReference type="Proteomes" id="UP001153678"/>
    </source>
</evidence>
<dbReference type="GO" id="GO:0005634">
    <property type="term" value="C:nucleus"/>
    <property type="evidence" value="ECO:0007669"/>
    <property type="project" value="TreeGrafter"/>
</dbReference>
<feature type="binding site" evidence="5">
    <location>
        <begin position="27"/>
        <end position="34"/>
    </location>
    <ligand>
        <name>ATP</name>
        <dbReference type="ChEBI" id="CHEBI:30616"/>
    </ligand>
</feature>
<evidence type="ECO:0000256" key="4">
    <source>
        <dbReference type="ARBA" id="ARBA00022840"/>
    </source>
</evidence>
<dbReference type="GO" id="GO:0000725">
    <property type="term" value="P:recombinational repair"/>
    <property type="evidence" value="ECO:0007669"/>
    <property type="project" value="TreeGrafter"/>
</dbReference>
<keyword evidence="1 5" id="KW-0547">Nucleotide-binding</keyword>
<dbReference type="InterPro" id="IPR014016">
    <property type="entry name" value="UvrD-like_ATP-bd"/>
</dbReference>
<keyword evidence="4 5" id="KW-0067">ATP-binding</keyword>
<evidence type="ECO:0000256" key="2">
    <source>
        <dbReference type="ARBA" id="ARBA00022801"/>
    </source>
</evidence>
<dbReference type="GO" id="GO:0016787">
    <property type="term" value="F:hydrolase activity"/>
    <property type="evidence" value="ECO:0007669"/>
    <property type="project" value="UniProtKB-UniRule"/>
</dbReference>
<evidence type="ECO:0000259" key="6">
    <source>
        <dbReference type="PROSITE" id="PS51198"/>
    </source>
</evidence>
<evidence type="ECO:0000256" key="1">
    <source>
        <dbReference type="ARBA" id="ARBA00022741"/>
    </source>
</evidence>
<dbReference type="PANTHER" id="PTHR11070">
    <property type="entry name" value="UVRD / RECB / PCRA DNA HELICASE FAMILY MEMBER"/>
    <property type="match status" value="1"/>
</dbReference>
<proteinExistence type="predicted"/>